<comment type="caution">
    <text evidence="2">The sequence shown here is derived from an EMBL/GenBank/DDBJ whole genome shotgun (WGS) entry which is preliminary data.</text>
</comment>
<organism evidence="2 3">
    <name type="scientific">Nepenthes gracilis</name>
    <name type="common">Slender pitcher plant</name>
    <dbReference type="NCBI Taxonomy" id="150966"/>
    <lineage>
        <taxon>Eukaryota</taxon>
        <taxon>Viridiplantae</taxon>
        <taxon>Streptophyta</taxon>
        <taxon>Embryophyta</taxon>
        <taxon>Tracheophyta</taxon>
        <taxon>Spermatophyta</taxon>
        <taxon>Magnoliopsida</taxon>
        <taxon>eudicotyledons</taxon>
        <taxon>Gunneridae</taxon>
        <taxon>Pentapetalae</taxon>
        <taxon>Caryophyllales</taxon>
        <taxon>Nepenthaceae</taxon>
        <taxon>Nepenthes</taxon>
    </lineage>
</organism>
<evidence type="ECO:0000256" key="1">
    <source>
        <dbReference type="SAM" id="MobiDB-lite"/>
    </source>
</evidence>
<sequence>MLAIWADVDVCTLACSLLSKSEFLVLLPNSRFSPLLAWTMRSFWARRLPRLQARFWRDSYVVAGRAGSLTNSRYGFLLTGRSSSFGLFGSCSRMLPVLLSAAPFLARQIGPTWTLLARQIFMQDAVLPSKIFLSKHSASEAEVVVEVEVESSDKSKRFWPSSGMSPRMGATPIVCPQTSSCSAGESSVIDCPGNPPAPLLSDCLSVKDHVEKKLVSLCTQVAAQFVDEVPEEAHAPRPPPTDAVSLISGNGGPVDGEGPSPPGALVDHQRAVTLHDWHRVSDAEVSSGEGLLGAGDAPLSIRPPASGVRLDALGSTTAPLSPLYLLWIV</sequence>
<protein>
    <submittedName>
        <fullName evidence="2">Uncharacterized protein</fullName>
    </submittedName>
</protein>
<keyword evidence="3" id="KW-1185">Reference proteome</keyword>
<gene>
    <name evidence="2" type="ORF">Nepgr_021018</name>
</gene>
<evidence type="ECO:0000313" key="2">
    <source>
        <dbReference type="EMBL" id="GMH19177.1"/>
    </source>
</evidence>
<dbReference type="EMBL" id="BSYO01000020">
    <property type="protein sequence ID" value="GMH19177.1"/>
    <property type="molecule type" value="Genomic_DNA"/>
</dbReference>
<dbReference type="Proteomes" id="UP001279734">
    <property type="component" value="Unassembled WGS sequence"/>
</dbReference>
<proteinExistence type="predicted"/>
<name>A0AAD3SY56_NEPGR</name>
<reference evidence="2" key="1">
    <citation type="submission" date="2023-05" db="EMBL/GenBank/DDBJ databases">
        <title>Nepenthes gracilis genome sequencing.</title>
        <authorList>
            <person name="Fukushima K."/>
        </authorList>
    </citation>
    <scope>NUCLEOTIDE SEQUENCE</scope>
    <source>
        <strain evidence="2">SING2019-196</strain>
    </source>
</reference>
<evidence type="ECO:0000313" key="3">
    <source>
        <dbReference type="Proteomes" id="UP001279734"/>
    </source>
</evidence>
<feature type="region of interest" description="Disordered" evidence="1">
    <location>
        <begin position="231"/>
        <end position="260"/>
    </location>
</feature>
<dbReference type="AlphaFoldDB" id="A0AAD3SY56"/>
<accession>A0AAD3SY56</accession>